<comment type="caution">
    <text evidence="2">The sequence shown here is derived from an EMBL/GenBank/DDBJ whole genome shotgun (WGS) entry which is preliminary data.</text>
</comment>
<dbReference type="RefSeq" id="WP_191712637.1">
    <property type="nucleotide sequence ID" value="NZ_JACSPX010000001.1"/>
</dbReference>
<dbReference type="InterPro" id="IPR029050">
    <property type="entry name" value="Immunoprotect_excell_Ig-like"/>
</dbReference>
<gene>
    <name evidence="2" type="ORF">H9633_07380</name>
</gene>
<keyword evidence="3" id="KW-1185">Reference proteome</keyword>
<protein>
    <recommendedName>
        <fullName evidence="4">DUF4352 domain-containing protein</fullName>
    </recommendedName>
</protein>
<evidence type="ECO:0008006" key="4">
    <source>
        <dbReference type="Google" id="ProtNLM"/>
    </source>
</evidence>
<dbReference type="EMBL" id="JACSPX010000001">
    <property type="protein sequence ID" value="MBD8012121.1"/>
    <property type="molecule type" value="Genomic_DNA"/>
</dbReference>
<organism evidence="2 3">
    <name type="scientific">Microbacterium commune</name>
    <dbReference type="NCBI Taxonomy" id="2762219"/>
    <lineage>
        <taxon>Bacteria</taxon>
        <taxon>Bacillati</taxon>
        <taxon>Actinomycetota</taxon>
        <taxon>Actinomycetes</taxon>
        <taxon>Micrococcales</taxon>
        <taxon>Microbacteriaceae</taxon>
        <taxon>Microbacterium</taxon>
    </lineage>
</organism>
<keyword evidence="1" id="KW-0732">Signal</keyword>
<evidence type="ECO:0000256" key="1">
    <source>
        <dbReference type="ARBA" id="ARBA00022729"/>
    </source>
</evidence>
<dbReference type="Gene3D" id="2.60.40.1240">
    <property type="match status" value="1"/>
</dbReference>
<reference evidence="2 3" key="1">
    <citation type="submission" date="2020-08" db="EMBL/GenBank/DDBJ databases">
        <title>A Genomic Blueprint of the Chicken Gut Microbiome.</title>
        <authorList>
            <person name="Gilroy R."/>
            <person name="Ravi A."/>
            <person name="Getino M."/>
            <person name="Pursley I."/>
            <person name="Horton D.L."/>
            <person name="Alikhan N.-F."/>
            <person name="Baker D."/>
            <person name="Gharbi K."/>
            <person name="Hall N."/>
            <person name="Watson M."/>
            <person name="Adriaenssens E.M."/>
            <person name="Foster-Nyarko E."/>
            <person name="Jarju S."/>
            <person name="Secka A."/>
            <person name="Antonio M."/>
            <person name="Oren A."/>
            <person name="Chaudhuri R."/>
            <person name="La Ragione R.M."/>
            <person name="Hildebrand F."/>
            <person name="Pallen M.J."/>
        </authorList>
    </citation>
    <scope>NUCLEOTIDE SEQUENCE [LARGE SCALE GENOMIC DNA]</scope>
    <source>
        <strain evidence="2 3">Re1</strain>
    </source>
</reference>
<dbReference type="Proteomes" id="UP000611521">
    <property type="component" value="Unassembled WGS sequence"/>
</dbReference>
<evidence type="ECO:0000313" key="3">
    <source>
        <dbReference type="Proteomes" id="UP000611521"/>
    </source>
</evidence>
<accession>A0ABR8W568</accession>
<proteinExistence type="predicted"/>
<name>A0ABR8W568_9MICO</name>
<evidence type="ECO:0000313" key="2">
    <source>
        <dbReference type="EMBL" id="MBD8012121.1"/>
    </source>
</evidence>
<sequence length="194" mass="20839">MTVPTPGSDARRRLVKAAAPWALSIALVVGAWGLTQLQKDEDARYDPFVTHAEVGEHAEARNIAVTVTDVHAARAVSDGSWRAEGTWLVVDLDAASTRDQSGAALRVTDLRIGDRTYSATERGTSMVQLPLVTGVPQHGSIAFELPEDALTGSAMLVFAENDDYAADGIVEVSLDLDDIAVEREVRLDEIGWAE</sequence>